<comment type="similarity">
    <text evidence="1">Belongs to the D-isomer specific 2-hydroxyacid dehydrogenase family.</text>
</comment>
<dbReference type="PANTHER" id="PTHR10996:SF257">
    <property type="entry name" value="GLYOXYLATE REDUCTASE 1"/>
    <property type="match status" value="1"/>
</dbReference>
<dbReference type="GO" id="GO:0051287">
    <property type="term" value="F:NAD binding"/>
    <property type="evidence" value="ECO:0007669"/>
    <property type="project" value="InterPro"/>
</dbReference>
<dbReference type="GO" id="GO:0016618">
    <property type="term" value="F:hydroxypyruvate reductase [NAD(P)H] activity"/>
    <property type="evidence" value="ECO:0007669"/>
    <property type="project" value="TreeGrafter"/>
</dbReference>
<comment type="caution">
    <text evidence="5">The sequence shown here is derived from an EMBL/GenBank/DDBJ whole genome shotgun (WGS) entry which is preliminary data.</text>
</comment>
<dbReference type="FunFam" id="3.40.50.720:FF:000462">
    <property type="entry name" value="Glyoxylate reductase (NADP+)"/>
    <property type="match status" value="1"/>
</dbReference>
<feature type="domain" description="D-isomer specific 2-hydroxyacid dehydrogenase catalytic" evidence="3">
    <location>
        <begin position="4"/>
        <end position="297"/>
    </location>
</feature>
<accession>A0A0F9DRL3</accession>
<proteinExistence type="inferred from homology"/>
<dbReference type="GO" id="GO:0030267">
    <property type="term" value="F:glyoxylate reductase (NADPH) activity"/>
    <property type="evidence" value="ECO:0007669"/>
    <property type="project" value="TreeGrafter"/>
</dbReference>
<name>A0A0F9DRL3_9ZZZZ</name>
<dbReference type="InterPro" id="IPR036291">
    <property type="entry name" value="NAD(P)-bd_dom_sf"/>
</dbReference>
<dbReference type="PROSITE" id="PS00670">
    <property type="entry name" value="D_2_HYDROXYACID_DH_2"/>
    <property type="match status" value="1"/>
</dbReference>
<feature type="non-terminal residue" evidence="5">
    <location>
        <position position="1"/>
    </location>
</feature>
<dbReference type="InterPro" id="IPR006140">
    <property type="entry name" value="D-isomer_DH_NAD-bd"/>
</dbReference>
<dbReference type="SUPFAM" id="SSF52283">
    <property type="entry name" value="Formate/glycerate dehydrogenase catalytic domain-like"/>
    <property type="match status" value="1"/>
</dbReference>
<dbReference type="InterPro" id="IPR029752">
    <property type="entry name" value="D-isomer_DH_CS1"/>
</dbReference>
<dbReference type="Pfam" id="PF02826">
    <property type="entry name" value="2-Hacid_dh_C"/>
    <property type="match status" value="1"/>
</dbReference>
<dbReference type="PROSITE" id="PS00065">
    <property type="entry name" value="D_2_HYDROXYACID_DH_1"/>
    <property type="match status" value="1"/>
</dbReference>
<evidence type="ECO:0000256" key="2">
    <source>
        <dbReference type="ARBA" id="ARBA00023002"/>
    </source>
</evidence>
<dbReference type="PROSITE" id="PS00671">
    <property type="entry name" value="D_2_HYDROXYACID_DH_3"/>
    <property type="match status" value="1"/>
</dbReference>
<dbReference type="InterPro" id="IPR050223">
    <property type="entry name" value="D-isomer_2-hydroxyacid_DH"/>
</dbReference>
<dbReference type="InterPro" id="IPR006139">
    <property type="entry name" value="D-isomer_2_OHA_DH_cat_dom"/>
</dbReference>
<evidence type="ECO:0000313" key="5">
    <source>
        <dbReference type="EMBL" id="KKL20286.1"/>
    </source>
</evidence>
<organism evidence="5">
    <name type="scientific">marine sediment metagenome</name>
    <dbReference type="NCBI Taxonomy" id="412755"/>
    <lineage>
        <taxon>unclassified sequences</taxon>
        <taxon>metagenomes</taxon>
        <taxon>ecological metagenomes</taxon>
    </lineage>
</organism>
<dbReference type="Pfam" id="PF00389">
    <property type="entry name" value="2-Hacid_dh"/>
    <property type="match status" value="1"/>
</dbReference>
<keyword evidence="2" id="KW-0560">Oxidoreductase</keyword>
<dbReference type="SUPFAM" id="SSF51735">
    <property type="entry name" value="NAD(P)-binding Rossmann-fold domains"/>
    <property type="match status" value="1"/>
</dbReference>
<dbReference type="InterPro" id="IPR029753">
    <property type="entry name" value="D-isomer_DH_CS"/>
</dbReference>
<evidence type="ECO:0000259" key="3">
    <source>
        <dbReference type="Pfam" id="PF00389"/>
    </source>
</evidence>
<evidence type="ECO:0008006" key="6">
    <source>
        <dbReference type="Google" id="ProtNLM"/>
    </source>
</evidence>
<sequence length="318" mass="34666">QHTELRVWEEELPPPPQELRSQAAACHGLLTLLTDRVDTALLDSAPNLIVVSNMATGFDNIDLPAASERSVLVTRTPGVLSETVADFTFALLLAAARRIPEADRYVRAGRWRTWGPSILLGRDVFGATLGIVGMGGVGAAVAKRARGFSMRIVYHSNSRKPRLERRYGMTFLPLEELLRQSDFVTLHVPLTAETRHLISRRELGLMKESAVLVNTGRGSLVDQTALYEALNSGRIGGAALDVTDPEPIQPDDPLLTLENVVIVPHVASASVATREHMANLAAENLLTALRGRIPKDTANREVAAAWRAARRQRLASLS</sequence>
<evidence type="ECO:0000256" key="1">
    <source>
        <dbReference type="ARBA" id="ARBA00005854"/>
    </source>
</evidence>
<reference evidence="5" key="1">
    <citation type="journal article" date="2015" name="Nature">
        <title>Complex archaea that bridge the gap between prokaryotes and eukaryotes.</title>
        <authorList>
            <person name="Spang A."/>
            <person name="Saw J.H."/>
            <person name="Jorgensen S.L."/>
            <person name="Zaremba-Niedzwiedzka K."/>
            <person name="Martijn J."/>
            <person name="Lind A.E."/>
            <person name="van Eijk R."/>
            <person name="Schleper C."/>
            <person name="Guy L."/>
            <person name="Ettema T.J."/>
        </authorList>
    </citation>
    <scope>NUCLEOTIDE SEQUENCE</scope>
</reference>
<gene>
    <name evidence="5" type="ORF">LCGC14_2456970</name>
</gene>
<dbReference type="Gene3D" id="3.40.50.720">
    <property type="entry name" value="NAD(P)-binding Rossmann-like Domain"/>
    <property type="match status" value="2"/>
</dbReference>
<dbReference type="PANTHER" id="PTHR10996">
    <property type="entry name" value="2-HYDROXYACID DEHYDROGENASE-RELATED"/>
    <property type="match status" value="1"/>
</dbReference>
<dbReference type="GO" id="GO:0005829">
    <property type="term" value="C:cytosol"/>
    <property type="evidence" value="ECO:0007669"/>
    <property type="project" value="TreeGrafter"/>
</dbReference>
<dbReference type="AlphaFoldDB" id="A0A0F9DRL3"/>
<evidence type="ECO:0000259" key="4">
    <source>
        <dbReference type="Pfam" id="PF02826"/>
    </source>
</evidence>
<protein>
    <recommendedName>
        <fullName evidence="6">D-glycerate dehydrogenase</fullName>
    </recommendedName>
</protein>
<feature type="domain" description="D-isomer specific 2-hydroxyacid dehydrogenase NAD-binding" evidence="4">
    <location>
        <begin position="89"/>
        <end position="267"/>
    </location>
</feature>
<dbReference type="CDD" id="cd05301">
    <property type="entry name" value="GDH"/>
    <property type="match status" value="1"/>
</dbReference>
<dbReference type="EMBL" id="LAZR01038156">
    <property type="protein sequence ID" value="KKL20286.1"/>
    <property type="molecule type" value="Genomic_DNA"/>
</dbReference>